<protein>
    <recommendedName>
        <fullName evidence="3">Lipoprotein</fullName>
    </recommendedName>
</protein>
<name>A0ABN6KDE7_9LEPT</name>
<organism evidence="1 2">
    <name type="scientific">Leptospira kobayashii</name>
    <dbReference type="NCBI Taxonomy" id="1917830"/>
    <lineage>
        <taxon>Bacteria</taxon>
        <taxon>Pseudomonadati</taxon>
        <taxon>Spirochaetota</taxon>
        <taxon>Spirochaetia</taxon>
        <taxon>Leptospirales</taxon>
        <taxon>Leptospiraceae</taxon>
        <taxon>Leptospira</taxon>
    </lineage>
</organism>
<dbReference type="EMBL" id="AP025028">
    <property type="protein sequence ID" value="BDA77646.1"/>
    <property type="molecule type" value="Genomic_DNA"/>
</dbReference>
<dbReference type="Proteomes" id="UP000245263">
    <property type="component" value="Chromosome 1"/>
</dbReference>
<reference evidence="1 2" key="1">
    <citation type="submission" date="2021-08" db="EMBL/GenBank/DDBJ databases">
        <title>Complete genome sequence of Leptospira kobayashii strain E30.</title>
        <authorList>
            <person name="Nakao R."/>
            <person name="Nakamura S."/>
            <person name="Masuzawa T."/>
            <person name="Koizumi N."/>
        </authorList>
    </citation>
    <scope>NUCLEOTIDE SEQUENCE [LARGE SCALE GENOMIC DNA]</scope>
    <source>
        <strain evidence="1 2">E30</strain>
    </source>
</reference>
<accession>A0ABN6KDE7</accession>
<dbReference type="RefSeq" id="WP_109020088.1">
    <property type="nucleotide sequence ID" value="NZ_AP025028.1"/>
</dbReference>
<dbReference type="PROSITE" id="PS51257">
    <property type="entry name" value="PROKAR_LIPOPROTEIN"/>
    <property type="match status" value="1"/>
</dbReference>
<gene>
    <name evidence="1" type="ORF">LPTSP3_g05760</name>
</gene>
<sequence>MNKRYVYISILVSVLTSCAMFREGLQEPKSGTIEVAKPASKSLGINTVGKWVHNNGNSELMQAQFLKYWEEAAIKEGKGSLLFTSVEAQLPKSDYTLDLEVLEIGDPNIPMALLTGLTLYVIPSYVSIEWKVIGTFKKAGKVIGVIEKKEKLTLWQQIFLIFVMPFKFPVSVANETRQDLFFAVYKEANQKGFFK</sequence>
<evidence type="ECO:0000313" key="2">
    <source>
        <dbReference type="Proteomes" id="UP000245263"/>
    </source>
</evidence>
<keyword evidence="2" id="KW-1185">Reference proteome</keyword>
<proteinExistence type="predicted"/>
<evidence type="ECO:0008006" key="3">
    <source>
        <dbReference type="Google" id="ProtNLM"/>
    </source>
</evidence>
<evidence type="ECO:0000313" key="1">
    <source>
        <dbReference type="EMBL" id="BDA77646.1"/>
    </source>
</evidence>